<dbReference type="Proteomes" id="UP001281147">
    <property type="component" value="Unassembled WGS sequence"/>
</dbReference>
<dbReference type="EMBL" id="JAUTXU010000002">
    <property type="protein sequence ID" value="KAK3725522.1"/>
    <property type="molecule type" value="Genomic_DNA"/>
</dbReference>
<sequence length="274" mass="31806">MAHTTGRPDVLRTINQAGEAFTRIQQSWERHLLAVQQELSRRPVMPHLEFSTSIPDALEYLEEVHQLARHRQRVLKDHSCILSLMMRRGIAIRDTLPSLTHLIAWHLRQATSTETDTWRLKRALAQAEFFYAEFEKKLLGPPENRVSLELARLIDANNQLLLLETNAGFQTCRYWYELFCARIAGAEEGGIEYEVSAKERETLAELDKAINIFMGDKLRNGRTLNWEAGVGHYQLALLRKLYWMEKLGVKVARQTIITEYFPFMRDGSRQERGP</sequence>
<keyword evidence="2" id="KW-1185">Reference proteome</keyword>
<evidence type="ECO:0000313" key="1">
    <source>
        <dbReference type="EMBL" id="KAK3725522.1"/>
    </source>
</evidence>
<organism evidence="1 2">
    <name type="scientific">Vermiconidia calcicola</name>
    <dbReference type="NCBI Taxonomy" id="1690605"/>
    <lineage>
        <taxon>Eukaryota</taxon>
        <taxon>Fungi</taxon>
        <taxon>Dikarya</taxon>
        <taxon>Ascomycota</taxon>
        <taxon>Pezizomycotina</taxon>
        <taxon>Dothideomycetes</taxon>
        <taxon>Dothideomycetidae</taxon>
        <taxon>Mycosphaerellales</taxon>
        <taxon>Extremaceae</taxon>
        <taxon>Vermiconidia</taxon>
    </lineage>
</organism>
<accession>A0ACC3P0D7</accession>
<proteinExistence type="predicted"/>
<evidence type="ECO:0000313" key="2">
    <source>
        <dbReference type="Proteomes" id="UP001281147"/>
    </source>
</evidence>
<comment type="caution">
    <text evidence="1">The sequence shown here is derived from an EMBL/GenBank/DDBJ whole genome shotgun (WGS) entry which is preliminary data.</text>
</comment>
<name>A0ACC3P0D7_9PEZI</name>
<protein>
    <submittedName>
        <fullName evidence="1">Uncharacterized protein</fullName>
    </submittedName>
</protein>
<reference evidence="1" key="1">
    <citation type="submission" date="2023-07" db="EMBL/GenBank/DDBJ databases">
        <title>Black Yeasts Isolated from many extreme environments.</title>
        <authorList>
            <person name="Coleine C."/>
            <person name="Stajich J.E."/>
            <person name="Selbmann L."/>
        </authorList>
    </citation>
    <scope>NUCLEOTIDE SEQUENCE</scope>
    <source>
        <strain evidence="1">CCFEE 5714</strain>
    </source>
</reference>
<gene>
    <name evidence="1" type="ORF">LTR37_000492</name>
</gene>